<accession>A0A0C3BHU7</accession>
<evidence type="ECO:0000313" key="2">
    <source>
        <dbReference type="Proteomes" id="UP000054166"/>
    </source>
</evidence>
<reference evidence="1 2" key="1">
    <citation type="submission" date="2014-04" db="EMBL/GenBank/DDBJ databases">
        <authorList>
            <consortium name="DOE Joint Genome Institute"/>
            <person name="Kuo A."/>
            <person name="Tarkka M."/>
            <person name="Buscot F."/>
            <person name="Kohler A."/>
            <person name="Nagy L.G."/>
            <person name="Floudas D."/>
            <person name="Copeland A."/>
            <person name="Barry K.W."/>
            <person name="Cichocki N."/>
            <person name="Veneault-Fourrey C."/>
            <person name="LaButti K."/>
            <person name="Lindquist E.A."/>
            <person name="Lipzen A."/>
            <person name="Lundell T."/>
            <person name="Morin E."/>
            <person name="Murat C."/>
            <person name="Sun H."/>
            <person name="Tunlid A."/>
            <person name="Henrissat B."/>
            <person name="Grigoriev I.V."/>
            <person name="Hibbett D.S."/>
            <person name="Martin F."/>
            <person name="Nordberg H.P."/>
            <person name="Cantor M.N."/>
            <person name="Hua S.X."/>
        </authorList>
    </citation>
    <scope>NUCLEOTIDE SEQUENCE [LARGE SCALE GENOMIC DNA]</scope>
    <source>
        <strain evidence="1 2">F 1598</strain>
    </source>
</reference>
<sequence length="63" mass="7269">MSDFCKDCFTGQGRQKDELSMLEILRRTLLNRRPERLGKMWLSFTRAMLLASASSTMKLSLVV</sequence>
<evidence type="ECO:0000313" key="1">
    <source>
        <dbReference type="EMBL" id="KIM76947.1"/>
    </source>
</evidence>
<dbReference type="Proteomes" id="UP000054166">
    <property type="component" value="Unassembled WGS sequence"/>
</dbReference>
<keyword evidence="2" id="KW-1185">Reference proteome</keyword>
<dbReference type="EMBL" id="KN833030">
    <property type="protein sequence ID" value="KIM76947.1"/>
    <property type="molecule type" value="Genomic_DNA"/>
</dbReference>
<dbReference type="HOGENOM" id="CLU_2886648_0_0_1"/>
<dbReference type="InParanoid" id="A0A0C3BHU7"/>
<proteinExistence type="predicted"/>
<reference evidence="2" key="2">
    <citation type="submission" date="2015-01" db="EMBL/GenBank/DDBJ databases">
        <title>Evolutionary Origins and Diversification of the Mycorrhizal Mutualists.</title>
        <authorList>
            <consortium name="DOE Joint Genome Institute"/>
            <consortium name="Mycorrhizal Genomics Consortium"/>
            <person name="Kohler A."/>
            <person name="Kuo A."/>
            <person name="Nagy L.G."/>
            <person name="Floudas D."/>
            <person name="Copeland A."/>
            <person name="Barry K.W."/>
            <person name="Cichocki N."/>
            <person name="Veneault-Fourrey C."/>
            <person name="LaButti K."/>
            <person name="Lindquist E.A."/>
            <person name="Lipzen A."/>
            <person name="Lundell T."/>
            <person name="Morin E."/>
            <person name="Murat C."/>
            <person name="Riley R."/>
            <person name="Ohm R."/>
            <person name="Sun H."/>
            <person name="Tunlid A."/>
            <person name="Henrissat B."/>
            <person name="Grigoriev I.V."/>
            <person name="Hibbett D.S."/>
            <person name="Martin F."/>
        </authorList>
    </citation>
    <scope>NUCLEOTIDE SEQUENCE [LARGE SCALE GENOMIC DNA]</scope>
    <source>
        <strain evidence="2">F 1598</strain>
    </source>
</reference>
<organism evidence="1 2">
    <name type="scientific">Piloderma croceum (strain F 1598)</name>
    <dbReference type="NCBI Taxonomy" id="765440"/>
    <lineage>
        <taxon>Eukaryota</taxon>
        <taxon>Fungi</taxon>
        <taxon>Dikarya</taxon>
        <taxon>Basidiomycota</taxon>
        <taxon>Agaricomycotina</taxon>
        <taxon>Agaricomycetes</taxon>
        <taxon>Agaricomycetidae</taxon>
        <taxon>Atheliales</taxon>
        <taxon>Atheliaceae</taxon>
        <taxon>Piloderma</taxon>
    </lineage>
</organism>
<protein>
    <submittedName>
        <fullName evidence="1">Uncharacterized protein</fullName>
    </submittedName>
</protein>
<dbReference type="AlphaFoldDB" id="A0A0C3BHU7"/>
<name>A0A0C3BHU7_PILCF</name>
<gene>
    <name evidence="1" type="ORF">PILCRDRAFT_636075</name>
</gene>